<keyword evidence="2 5" id="KW-0812">Transmembrane</keyword>
<feature type="domain" description="Sodium/calcium exchanger membrane region" evidence="6">
    <location>
        <begin position="4"/>
        <end position="142"/>
    </location>
</feature>
<dbReference type="GO" id="GO:0005886">
    <property type="term" value="C:plasma membrane"/>
    <property type="evidence" value="ECO:0007669"/>
    <property type="project" value="TreeGrafter"/>
</dbReference>
<dbReference type="Gene3D" id="1.20.1420.30">
    <property type="entry name" value="NCX, central ion-binding region"/>
    <property type="match status" value="1"/>
</dbReference>
<dbReference type="OrthoDB" id="142185at2157"/>
<evidence type="ECO:0000256" key="5">
    <source>
        <dbReference type="SAM" id="Phobius"/>
    </source>
</evidence>
<reference evidence="7 8" key="1">
    <citation type="submission" date="2016-03" db="EMBL/GenBank/DDBJ databases">
        <title>Complete genome sequence of Thermococcus celer.</title>
        <authorList>
            <person name="Oger P.M."/>
        </authorList>
    </citation>
    <scope>NUCLEOTIDE SEQUENCE [LARGE SCALE GENOMIC DNA]</scope>
    <source>
        <strain evidence="7 8">Vu 13</strain>
    </source>
</reference>
<dbReference type="GO" id="GO:0005262">
    <property type="term" value="F:calcium channel activity"/>
    <property type="evidence" value="ECO:0007669"/>
    <property type="project" value="TreeGrafter"/>
</dbReference>
<dbReference type="InterPro" id="IPR044880">
    <property type="entry name" value="NCX_ion-bd_dom_sf"/>
</dbReference>
<feature type="transmembrane region" description="Helical" evidence="5">
    <location>
        <begin position="258"/>
        <end position="279"/>
    </location>
</feature>
<keyword evidence="8" id="KW-1185">Reference proteome</keyword>
<feature type="domain" description="Sodium/calcium exchanger membrane region" evidence="6">
    <location>
        <begin position="164"/>
        <end position="302"/>
    </location>
</feature>
<dbReference type="AlphaFoldDB" id="A0A218P1A0"/>
<feature type="transmembrane region" description="Helical" evidence="5">
    <location>
        <begin position="162"/>
        <end position="181"/>
    </location>
</feature>
<evidence type="ECO:0000256" key="4">
    <source>
        <dbReference type="ARBA" id="ARBA00023136"/>
    </source>
</evidence>
<feature type="transmembrane region" description="Helical" evidence="5">
    <location>
        <begin position="67"/>
        <end position="93"/>
    </location>
</feature>
<feature type="transmembrane region" description="Helical" evidence="5">
    <location>
        <begin position="125"/>
        <end position="142"/>
    </location>
</feature>
<keyword evidence="4 5" id="KW-0472">Membrane</keyword>
<feature type="transmembrane region" description="Helical" evidence="5">
    <location>
        <begin position="231"/>
        <end position="252"/>
    </location>
</feature>
<comment type="subcellular location">
    <subcellularLocation>
        <location evidence="1">Membrane</location>
        <topology evidence="1">Multi-pass membrane protein</topology>
    </subcellularLocation>
</comment>
<evidence type="ECO:0000256" key="1">
    <source>
        <dbReference type="ARBA" id="ARBA00004141"/>
    </source>
</evidence>
<keyword evidence="3 5" id="KW-1133">Transmembrane helix</keyword>
<accession>A0A218P1A0</accession>
<feature type="transmembrane region" description="Helical" evidence="5">
    <location>
        <begin position="34"/>
        <end position="55"/>
    </location>
</feature>
<dbReference type="EMBL" id="CP014854">
    <property type="protein sequence ID" value="ASI98685.1"/>
    <property type="molecule type" value="Genomic_DNA"/>
</dbReference>
<gene>
    <name evidence="7" type="ORF">A3L02_03480</name>
</gene>
<dbReference type="KEGG" id="tce:A3L02_03480"/>
<dbReference type="GO" id="GO:0006874">
    <property type="term" value="P:intracellular calcium ion homeostasis"/>
    <property type="evidence" value="ECO:0007669"/>
    <property type="project" value="TreeGrafter"/>
</dbReference>
<feature type="transmembrane region" description="Helical" evidence="5">
    <location>
        <begin position="286"/>
        <end position="303"/>
    </location>
</feature>
<dbReference type="InterPro" id="IPR004481">
    <property type="entry name" value="K/Na/Ca-exchanger"/>
</dbReference>
<organism evidence="7 8">
    <name type="scientific">Thermococcus celer Vu 13 = JCM 8558</name>
    <dbReference type="NCBI Taxonomy" id="1293037"/>
    <lineage>
        <taxon>Archaea</taxon>
        <taxon>Methanobacteriati</taxon>
        <taxon>Methanobacteriota</taxon>
        <taxon>Thermococci</taxon>
        <taxon>Thermococcales</taxon>
        <taxon>Thermococcaceae</taxon>
        <taxon>Thermococcus</taxon>
    </lineage>
</organism>
<dbReference type="Pfam" id="PF01699">
    <property type="entry name" value="Na_Ca_ex"/>
    <property type="match status" value="2"/>
</dbReference>
<dbReference type="InterPro" id="IPR004837">
    <property type="entry name" value="NaCa_Exmemb"/>
</dbReference>
<feature type="transmembrane region" description="Helical" evidence="5">
    <location>
        <begin position="99"/>
        <end position="118"/>
    </location>
</feature>
<evidence type="ECO:0000256" key="3">
    <source>
        <dbReference type="ARBA" id="ARBA00022989"/>
    </source>
</evidence>
<protein>
    <submittedName>
        <fullName evidence="7">Cation transporter</fullName>
    </submittedName>
</protein>
<evidence type="ECO:0000313" key="7">
    <source>
        <dbReference type="EMBL" id="ASI98685.1"/>
    </source>
</evidence>
<name>A0A218P1A0_THECE</name>
<evidence type="ECO:0000256" key="2">
    <source>
        <dbReference type="ARBA" id="ARBA00022692"/>
    </source>
</evidence>
<dbReference type="GO" id="GO:0008273">
    <property type="term" value="F:calcium, potassium:sodium antiporter activity"/>
    <property type="evidence" value="ECO:0007669"/>
    <property type="project" value="TreeGrafter"/>
</dbReference>
<dbReference type="NCBIfam" id="TIGR00367">
    <property type="entry name" value="calcium/sodium antiporter"/>
    <property type="match status" value="1"/>
</dbReference>
<evidence type="ECO:0000259" key="6">
    <source>
        <dbReference type="Pfam" id="PF01699"/>
    </source>
</evidence>
<dbReference type="PANTHER" id="PTHR10846">
    <property type="entry name" value="SODIUM/POTASSIUM/CALCIUM EXCHANGER"/>
    <property type="match status" value="1"/>
</dbReference>
<dbReference type="Proteomes" id="UP000197156">
    <property type="component" value="Chromosome"/>
</dbReference>
<dbReference type="PANTHER" id="PTHR10846:SF8">
    <property type="entry name" value="INNER MEMBRANE PROTEIN YRBG"/>
    <property type="match status" value="1"/>
</dbReference>
<evidence type="ECO:0000313" key="8">
    <source>
        <dbReference type="Proteomes" id="UP000197156"/>
    </source>
</evidence>
<proteinExistence type="predicted"/>
<sequence>MVEIIVFTLGLVLLIKGSDYFVEAASRFAKGFGVSEFLVALVLASIATTLPELTVSAISSYHGNPDVALGNAIGSALANIALILGVSSLIHPLDVEKTAWRNSLFMIAVTAYSGLLMYDGTISRLDGASLIAIYFGFLYYLYKKHMTLEDLPEEGRGDPRRDGLIMLVSGILVVIGAEFVVDSAVKMARAFGVPEVVIGLTMVSIGTSLPEFTNSVTATLKGLHNVGVGNMIGADILDILMVIGVAAVIHPIRVDPSIYAFTLPLTLLVMAILTAVLRLTGRINRLTGTVFLAIYSYFLYVYFTGGVNLPGG</sequence>